<keyword evidence="3" id="KW-1185">Reference proteome</keyword>
<name>A0AAD8BB82_BIOPF</name>
<evidence type="ECO:0000313" key="3">
    <source>
        <dbReference type="Proteomes" id="UP001233172"/>
    </source>
</evidence>
<dbReference type="AlphaFoldDB" id="A0AAD8BB82"/>
<accession>A0AAD8BB82</accession>
<gene>
    <name evidence="2" type="ORF">Bpfe_019133</name>
</gene>
<feature type="region of interest" description="Disordered" evidence="1">
    <location>
        <begin position="127"/>
        <end position="163"/>
    </location>
</feature>
<protein>
    <submittedName>
        <fullName evidence="2">Uncharacterized protein</fullName>
    </submittedName>
</protein>
<sequence>MAPAKRETASEIAKRYGLADLVRTRIMARRLYLNSLARRASISYQDSIDILDPEYSPLEWPIVSPRGYYLTMGGRNDFVASRRGLPSAETRLIYNRRLADLELARLEAAEKADKLVDRYLTRSKTKKLSAADVTEENETNDRNNNKDDGVKENGLVEDESESAIADEDEIDAEYLDFITTPYDYDLPLRRIAKRLYPYRFRPISASPRTT</sequence>
<dbReference type="EMBL" id="JASAOG010000104">
    <property type="protein sequence ID" value="KAK0051359.1"/>
    <property type="molecule type" value="Genomic_DNA"/>
</dbReference>
<evidence type="ECO:0000313" key="2">
    <source>
        <dbReference type="EMBL" id="KAK0051359.1"/>
    </source>
</evidence>
<organism evidence="2 3">
    <name type="scientific">Biomphalaria pfeifferi</name>
    <name type="common">Bloodfluke planorb</name>
    <name type="synonym">Freshwater snail</name>
    <dbReference type="NCBI Taxonomy" id="112525"/>
    <lineage>
        <taxon>Eukaryota</taxon>
        <taxon>Metazoa</taxon>
        <taxon>Spiralia</taxon>
        <taxon>Lophotrochozoa</taxon>
        <taxon>Mollusca</taxon>
        <taxon>Gastropoda</taxon>
        <taxon>Heterobranchia</taxon>
        <taxon>Euthyneura</taxon>
        <taxon>Panpulmonata</taxon>
        <taxon>Hygrophila</taxon>
        <taxon>Lymnaeoidea</taxon>
        <taxon>Planorbidae</taxon>
        <taxon>Biomphalaria</taxon>
    </lineage>
</organism>
<dbReference type="Proteomes" id="UP001233172">
    <property type="component" value="Unassembled WGS sequence"/>
</dbReference>
<comment type="caution">
    <text evidence="2">The sequence shown here is derived from an EMBL/GenBank/DDBJ whole genome shotgun (WGS) entry which is preliminary data.</text>
</comment>
<feature type="compositionally biased region" description="Basic and acidic residues" evidence="1">
    <location>
        <begin position="139"/>
        <end position="151"/>
    </location>
</feature>
<reference evidence="2" key="2">
    <citation type="submission" date="2023-04" db="EMBL/GenBank/DDBJ databases">
        <authorList>
            <person name="Bu L."/>
            <person name="Lu L."/>
            <person name="Laidemitt M.R."/>
            <person name="Zhang S.M."/>
            <person name="Mutuku M."/>
            <person name="Mkoji G."/>
            <person name="Steinauer M."/>
            <person name="Loker E.S."/>
        </authorList>
    </citation>
    <scope>NUCLEOTIDE SEQUENCE</scope>
    <source>
        <strain evidence="2">KasaAsao</strain>
        <tissue evidence="2">Whole Snail</tissue>
    </source>
</reference>
<evidence type="ECO:0000256" key="1">
    <source>
        <dbReference type="SAM" id="MobiDB-lite"/>
    </source>
</evidence>
<reference evidence="2" key="1">
    <citation type="journal article" date="2023" name="PLoS Negl. Trop. Dis.">
        <title>A genome sequence for Biomphalaria pfeifferi, the major vector snail for the human-infecting parasite Schistosoma mansoni.</title>
        <authorList>
            <person name="Bu L."/>
            <person name="Lu L."/>
            <person name="Laidemitt M.R."/>
            <person name="Zhang S.M."/>
            <person name="Mutuku M."/>
            <person name="Mkoji G."/>
            <person name="Steinauer M."/>
            <person name="Loker E.S."/>
        </authorList>
    </citation>
    <scope>NUCLEOTIDE SEQUENCE</scope>
    <source>
        <strain evidence="2">KasaAsao</strain>
    </source>
</reference>
<proteinExistence type="predicted"/>